<keyword evidence="1" id="KW-1133">Transmembrane helix</keyword>
<keyword evidence="1" id="KW-0472">Membrane</keyword>
<evidence type="ECO:0000313" key="3">
    <source>
        <dbReference type="Proteomes" id="UP000003011"/>
    </source>
</evidence>
<dbReference type="EMBL" id="ACZL01000017">
    <property type="protein sequence ID" value="EHI55753.1"/>
    <property type="molecule type" value="Genomic_DNA"/>
</dbReference>
<name>G5GHR0_9FIRM</name>
<dbReference type="STRING" id="679200.HMPREF9333_01100"/>
<feature type="transmembrane region" description="Helical" evidence="1">
    <location>
        <begin position="155"/>
        <end position="172"/>
    </location>
</feature>
<protein>
    <submittedName>
        <fullName evidence="2">Uncharacterized protein</fullName>
    </submittedName>
</protein>
<evidence type="ECO:0000256" key="1">
    <source>
        <dbReference type="SAM" id="Phobius"/>
    </source>
</evidence>
<evidence type="ECO:0000313" key="2">
    <source>
        <dbReference type="EMBL" id="EHI55753.1"/>
    </source>
</evidence>
<reference evidence="2 3" key="1">
    <citation type="submission" date="2011-08" db="EMBL/GenBank/DDBJ databases">
        <title>The Genome Sequence of Johnsonella ignava ATCC 51276.</title>
        <authorList>
            <consortium name="The Broad Institute Genome Sequencing Platform"/>
            <person name="Earl A."/>
            <person name="Ward D."/>
            <person name="Feldgarden M."/>
            <person name="Gevers D."/>
            <person name="Izard J."/>
            <person name="Blanton J.M."/>
            <person name="Baranova O.V."/>
            <person name="Dewhirst F.E."/>
            <person name="Young S.K."/>
            <person name="Zeng Q."/>
            <person name="Gargeya S."/>
            <person name="Fitzgerald M."/>
            <person name="Haas B."/>
            <person name="Abouelleil A."/>
            <person name="Alvarado L."/>
            <person name="Arachchi H.M."/>
            <person name="Berlin A."/>
            <person name="Brown A."/>
            <person name="Chapman S.B."/>
            <person name="Chen Z."/>
            <person name="Dunbar C."/>
            <person name="Freedman E."/>
            <person name="Gearin G."/>
            <person name="Gellesch M."/>
            <person name="Goldberg J."/>
            <person name="Griggs A."/>
            <person name="Gujja S."/>
            <person name="Heiman D."/>
            <person name="Howarth C."/>
            <person name="Larson L."/>
            <person name="Lui A."/>
            <person name="MacDonald P.J.P."/>
            <person name="Montmayeur A."/>
            <person name="Murphy C."/>
            <person name="Neiman D."/>
            <person name="Pearson M."/>
            <person name="Priest M."/>
            <person name="Roberts A."/>
            <person name="Saif S."/>
            <person name="Shea T."/>
            <person name="Shenoy N."/>
            <person name="Sisk P."/>
            <person name="Stolte C."/>
            <person name="Sykes S."/>
            <person name="Wortman J."/>
            <person name="Nusbaum C."/>
            <person name="Birren B."/>
        </authorList>
    </citation>
    <scope>NUCLEOTIDE SEQUENCE [LARGE SCALE GENOMIC DNA]</scope>
    <source>
        <strain evidence="2 3">ATCC 51276</strain>
    </source>
</reference>
<comment type="caution">
    <text evidence="2">The sequence shown here is derived from an EMBL/GenBank/DDBJ whole genome shotgun (WGS) entry which is preliminary data.</text>
</comment>
<gene>
    <name evidence="2" type="ORF">HMPREF9333_01100</name>
</gene>
<organism evidence="2 3">
    <name type="scientific">Johnsonella ignava ATCC 51276</name>
    <dbReference type="NCBI Taxonomy" id="679200"/>
    <lineage>
        <taxon>Bacteria</taxon>
        <taxon>Bacillati</taxon>
        <taxon>Bacillota</taxon>
        <taxon>Clostridia</taxon>
        <taxon>Lachnospirales</taxon>
        <taxon>Lachnospiraceae</taxon>
        <taxon>Johnsonella</taxon>
    </lineage>
</organism>
<feature type="transmembrane region" description="Helical" evidence="1">
    <location>
        <begin position="54"/>
        <end position="80"/>
    </location>
</feature>
<keyword evidence="3" id="KW-1185">Reference proteome</keyword>
<sequence length="173" mass="20130">MKIFKIFKEKLPVFAKKAVHIAVSAIKGFAESIHILSGKIKESTFERVSWKNEYILWILIIAYIIYYFPFVAIVLQRLGLRGINADHIKMLWIDSVYKMIDRYMIVPYISGLVSLFILVSTRKLLLRGTFFIIYCFSIGVSLSAISTMTSLFDGLFYFPHILLIILHVYLIYM</sequence>
<keyword evidence="1" id="KW-0812">Transmembrane</keyword>
<accession>G5GHR0</accession>
<dbReference type="AlphaFoldDB" id="G5GHR0"/>
<feature type="transmembrane region" description="Helical" evidence="1">
    <location>
        <begin position="100"/>
        <end position="119"/>
    </location>
</feature>
<dbReference type="Proteomes" id="UP000003011">
    <property type="component" value="Unassembled WGS sequence"/>
</dbReference>
<dbReference type="RefSeq" id="WP_005540515.1">
    <property type="nucleotide sequence ID" value="NZ_JH378831.1"/>
</dbReference>
<dbReference type="HOGENOM" id="CLU_1545567_0_0_9"/>
<feature type="transmembrane region" description="Helical" evidence="1">
    <location>
        <begin position="131"/>
        <end position="149"/>
    </location>
</feature>
<proteinExistence type="predicted"/>